<protein>
    <recommendedName>
        <fullName evidence="3">Lipoprotein</fullName>
    </recommendedName>
</protein>
<organism evidence="1 2">
    <name type="scientific">Intestinicryptomonas porci</name>
    <dbReference type="NCBI Taxonomy" id="2926320"/>
    <lineage>
        <taxon>Bacteria</taxon>
        <taxon>Pseudomonadati</taxon>
        <taxon>Verrucomicrobiota</taxon>
        <taxon>Opitutia</taxon>
        <taxon>Opitutales</taxon>
        <taxon>Intestinicryptomonaceae</taxon>
        <taxon>Intestinicryptomonas</taxon>
    </lineage>
</organism>
<keyword evidence="2" id="KW-1185">Reference proteome</keyword>
<dbReference type="EMBL" id="JALBUT010000005">
    <property type="protein sequence ID" value="MDX8415568.1"/>
    <property type="molecule type" value="Genomic_DNA"/>
</dbReference>
<dbReference type="PROSITE" id="PS51257">
    <property type="entry name" value="PROKAR_LIPOPROTEIN"/>
    <property type="match status" value="1"/>
</dbReference>
<evidence type="ECO:0000313" key="2">
    <source>
        <dbReference type="Proteomes" id="UP001275932"/>
    </source>
</evidence>
<evidence type="ECO:0000313" key="1">
    <source>
        <dbReference type="EMBL" id="MDX8415568.1"/>
    </source>
</evidence>
<proteinExistence type="predicted"/>
<reference evidence="1 2" key="1">
    <citation type="submission" date="2022-03" db="EMBL/GenBank/DDBJ databases">
        <title>Novel taxa within the pig intestine.</title>
        <authorList>
            <person name="Wylensek D."/>
            <person name="Bishof K."/>
            <person name="Afrizal A."/>
            <person name="Clavel T."/>
        </authorList>
    </citation>
    <scope>NUCLEOTIDE SEQUENCE [LARGE SCALE GENOMIC DNA]</scope>
    <source>
        <strain evidence="1 2">CLA-KB-P66</strain>
    </source>
</reference>
<dbReference type="RefSeq" id="WP_370397014.1">
    <property type="nucleotide sequence ID" value="NZ_JALBUT010000005.1"/>
</dbReference>
<name>A0ABU4WH21_9BACT</name>
<sequence>MKKILHYALLAFSAFSISGCIWDETIENYLTLHVCEARNEIGVSRERVKMPETGVEFIVQKEAFMTMGDLDSVDVAEVYDPSSGTTIRGFVLNCNGKGIKKLFRETSKSMGGWILLKENGNPRAIRKIDSIISNGKLFMQLEYPRETDLFKKAQDYTKDIVKVQKEIAEREAGW</sequence>
<dbReference type="Proteomes" id="UP001275932">
    <property type="component" value="Unassembled WGS sequence"/>
</dbReference>
<comment type="caution">
    <text evidence="1">The sequence shown here is derived from an EMBL/GenBank/DDBJ whole genome shotgun (WGS) entry which is preliminary data.</text>
</comment>
<accession>A0ABU4WH21</accession>
<evidence type="ECO:0008006" key="3">
    <source>
        <dbReference type="Google" id="ProtNLM"/>
    </source>
</evidence>
<gene>
    <name evidence="1" type="ORF">MOX91_05155</name>
</gene>